<proteinExistence type="predicted"/>
<dbReference type="InterPro" id="IPR005162">
    <property type="entry name" value="Retrotrans_gag_dom"/>
</dbReference>
<dbReference type="EMBL" id="MU167208">
    <property type="protein sequence ID" value="KAG0152308.1"/>
    <property type="molecule type" value="Genomic_DNA"/>
</dbReference>
<protein>
    <recommendedName>
        <fullName evidence="1">Retrotransposon gag domain-containing protein</fullName>
    </recommendedName>
</protein>
<feature type="domain" description="Retrotransposon gag" evidence="1">
    <location>
        <begin position="120"/>
        <end position="180"/>
    </location>
</feature>
<accession>A0A9P6NU59</accession>
<dbReference type="Pfam" id="PF03732">
    <property type="entry name" value="Retrotrans_gag"/>
    <property type="match status" value="1"/>
</dbReference>
<dbReference type="Proteomes" id="UP000886653">
    <property type="component" value="Unassembled WGS sequence"/>
</dbReference>
<evidence type="ECO:0000259" key="1">
    <source>
        <dbReference type="Pfam" id="PF03732"/>
    </source>
</evidence>
<evidence type="ECO:0000313" key="3">
    <source>
        <dbReference type="Proteomes" id="UP000886653"/>
    </source>
</evidence>
<dbReference type="AlphaFoldDB" id="A0A9P6NU59"/>
<gene>
    <name evidence="2" type="ORF">CROQUDRAFT_102832</name>
</gene>
<comment type="caution">
    <text evidence="2">The sequence shown here is derived from an EMBL/GenBank/DDBJ whole genome shotgun (WGS) entry which is preliminary data.</text>
</comment>
<sequence length="242" mass="26482">MPTFHLPSDEALIASLKSNYKSRSDHLSHTTTIAAAKDIKRLTQKMTDLKTQLATKITCCMDAEGRLAQIKQSTPPVITTAPKTTSPGPVPAACTKLILTGIHVKVHAALLNTDKAKVIFALFYLIGNAVQWAQPCLQRVIYPSALDPVTFLEFTKAFATVFFNSDRQTHAQNSLQALKKTFVSQPLPPRLEAGHPSNYGRPGHLVDLQALPKKRRFSFQLSIGGRVVQATATKSIGLLELQ</sequence>
<name>A0A9P6NU59_9BASI</name>
<reference evidence="2" key="1">
    <citation type="submission" date="2013-11" db="EMBL/GenBank/DDBJ databases">
        <title>Genome sequence of the fusiform rust pathogen reveals effectors for host alternation and coevolution with pine.</title>
        <authorList>
            <consortium name="DOE Joint Genome Institute"/>
            <person name="Smith K."/>
            <person name="Pendleton A."/>
            <person name="Kubisiak T."/>
            <person name="Anderson C."/>
            <person name="Salamov A."/>
            <person name="Aerts A."/>
            <person name="Riley R."/>
            <person name="Clum A."/>
            <person name="Lindquist E."/>
            <person name="Ence D."/>
            <person name="Campbell M."/>
            <person name="Kronenberg Z."/>
            <person name="Feau N."/>
            <person name="Dhillon B."/>
            <person name="Hamelin R."/>
            <person name="Burleigh J."/>
            <person name="Smith J."/>
            <person name="Yandell M."/>
            <person name="Nelson C."/>
            <person name="Grigoriev I."/>
            <person name="Davis J."/>
        </authorList>
    </citation>
    <scope>NUCLEOTIDE SEQUENCE</scope>
    <source>
        <strain evidence="2">G11</strain>
    </source>
</reference>
<keyword evidence="3" id="KW-1185">Reference proteome</keyword>
<organism evidence="2 3">
    <name type="scientific">Cronartium quercuum f. sp. fusiforme G11</name>
    <dbReference type="NCBI Taxonomy" id="708437"/>
    <lineage>
        <taxon>Eukaryota</taxon>
        <taxon>Fungi</taxon>
        <taxon>Dikarya</taxon>
        <taxon>Basidiomycota</taxon>
        <taxon>Pucciniomycotina</taxon>
        <taxon>Pucciniomycetes</taxon>
        <taxon>Pucciniales</taxon>
        <taxon>Coleosporiaceae</taxon>
        <taxon>Cronartium</taxon>
    </lineage>
</organism>
<evidence type="ECO:0000313" key="2">
    <source>
        <dbReference type="EMBL" id="KAG0152308.1"/>
    </source>
</evidence>